<organism evidence="1 2">
    <name type="scientific">Penicillium italicum</name>
    <name type="common">Blue mold</name>
    <dbReference type="NCBI Taxonomy" id="40296"/>
    <lineage>
        <taxon>Eukaryota</taxon>
        <taxon>Fungi</taxon>
        <taxon>Dikarya</taxon>
        <taxon>Ascomycota</taxon>
        <taxon>Pezizomycotina</taxon>
        <taxon>Eurotiomycetes</taxon>
        <taxon>Eurotiomycetidae</taxon>
        <taxon>Eurotiales</taxon>
        <taxon>Aspergillaceae</taxon>
        <taxon>Penicillium</taxon>
    </lineage>
</organism>
<dbReference type="EMBL" id="JQGA01001283">
    <property type="protein sequence ID" value="KGO67491.1"/>
    <property type="molecule type" value="Genomic_DNA"/>
</dbReference>
<comment type="caution">
    <text evidence="1">The sequence shown here is derived from an EMBL/GenBank/DDBJ whole genome shotgun (WGS) entry which is preliminary data.</text>
</comment>
<gene>
    <name evidence="1" type="ORF">PITC_009420</name>
</gene>
<dbReference type="HOGENOM" id="CLU_3406523_0_0_1"/>
<keyword evidence="2" id="KW-1185">Reference proteome</keyword>
<accession>A0A0A2KKS0</accession>
<dbReference type="Proteomes" id="UP000030104">
    <property type="component" value="Unassembled WGS sequence"/>
</dbReference>
<evidence type="ECO:0000313" key="1">
    <source>
        <dbReference type="EMBL" id="KGO67491.1"/>
    </source>
</evidence>
<sequence length="30" mass="3473">MRKFRVEQRYHPGLPKVHGIMAPLTPARDA</sequence>
<proteinExistence type="predicted"/>
<dbReference type="AlphaFoldDB" id="A0A0A2KKS0"/>
<reference evidence="1 2" key="1">
    <citation type="journal article" date="2015" name="Mol. Plant Microbe Interact.">
        <title>Genome, transcriptome, and functional analyses of Penicillium expansum provide new insights into secondary metabolism and pathogenicity.</title>
        <authorList>
            <person name="Ballester A.R."/>
            <person name="Marcet-Houben M."/>
            <person name="Levin E."/>
            <person name="Sela N."/>
            <person name="Selma-Lazaro C."/>
            <person name="Carmona L."/>
            <person name="Wisniewski M."/>
            <person name="Droby S."/>
            <person name="Gonzalez-Candelas L."/>
            <person name="Gabaldon T."/>
        </authorList>
    </citation>
    <scope>NUCLEOTIDE SEQUENCE [LARGE SCALE GENOMIC DNA]</scope>
    <source>
        <strain evidence="1 2">PHI-1</strain>
    </source>
</reference>
<protein>
    <submittedName>
        <fullName evidence="1">Uncharacterized protein</fullName>
    </submittedName>
</protein>
<evidence type="ECO:0000313" key="2">
    <source>
        <dbReference type="Proteomes" id="UP000030104"/>
    </source>
</evidence>
<name>A0A0A2KKS0_PENIT</name>